<evidence type="ECO:0000256" key="1">
    <source>
        <dbReference type="ARBA" id="ARBA00008987"/>
    </source>
</evidence>
<dbReference type="InterPro" id="IPR005746">
    <property type="entry name" value="Thioredoxin"/>
</dbReference>
<accession>A0A9D5LY40</accession>
<evidence type="ECO:0000256" key="8">
    <source>
        <dbReference type="PIRNR" id="PIRNR000077"/>
    </source>
</evidence>
<dbReference type="PROSITE" id="PS51352">
    <property type="entry name" value="THIOREDOXIN_2"/>
    <property type="match status" value="1"/>
</dbReference>
<feature type="domain" description="Thioredoxin" evidence="11">
    <location>
        <begin position="1"/>
        <end position="104"/>
    </location>
</feature>
<comment type="caution">
    <text evidence="12">The sequence shown here is derived from an EMBL/GenBank/DDBJ whole genome shotgun (WGS) entry which is preliminary data.</text>
</comment>
<dbReference type="AlphaFoldDB" id="A0A9D5LY40"/>
<evidence type="ECO:0000256" key="6">
    <source>
        <dbReference type="ARBA" id="ARBA00023284"/>
    </source>
</evidence>
<dbReference type="Proteomes" id="UP000806542">
    <property type="component" value="Unassembled WGS sequence"/>
</dbReference>
<dbReference type="PANTHER" id="PTHR45663:SF11">
    <property type="entry name" value="GEO12009P1"/>
    <property type="match status" value="1"/>
</dbReference>
<feature type="disulfide bond" description="Redox-active" evidence="10">
    <location>
        <begin position="29"/>
        <end position="32"/>
    </location>
</feature>
<dbReference type="GO" id="GO:0005829">
    <property type="term" value="C:cytosol"/>
    <property type="evidence" value="ECO:0007669"/>
    <property type="project" value="TreeGrafter"/>
</dbReference>
<sequence>MLNVTVDTFEKEVLQSELPVVVDFWATWCGPCKMFGPILEDFAKSAEGKVKVCKVDIDEQMPLARQYDIMSVPTVLVFKNGMLVNSSVGVITKAQLAELADVAL</sequence>
<feature type="site" description="Contributes to redox potential value" evidence="9">
    <location>
        <position position="31"/>
    </location>
</feature>
<evidence type="ECO:0000313" key="13">
    <source>
        <dbReference type="Proteomes" id="UP000806542"/>
    </source>
</evidence>
<gene>
    <name evidence="12" type="primary">trxA</name>
    <name evidence="12" type="ORF">INF28_00805</name>
</gene>
<dbReference type="Gene3D" id="3.40.30.10">
    <property type="entry name" value="Glutaredoxin"/>
    <property type="match status" value="1"/>
</dbReference>
<evidence type="ECO:0000256" key="7">
    <source>
        <dbReference type="NCBIfam" id="TIGR01068"/>
    </source>
</evidence>
<dbReference type="RefSeq" id="WP_226391560.1">
    <property type="nucleotide sequence ID" value="NZ_JADCKB010000001.1"/>
</dbReference>
<evidence type="ECO:0000256" key="3">
    <source>
        <dbReference type="ARBA" id="ARBA00022448"/>
    </source>
</evidence>
<evidence type="ECO:0000256" key="9">
    <source>
        <dbReference type="PIRSR" id="PIRSR000077-1"/>
    </source>
</evidence>
<feature type="active site" description="Nucleophile" evidence="9">
    <location>
        <position position="32"/>
    </location>
</feature>
<feature type="site" description="Deprotonates C-terminal active site Cys" evidence="9">
    <location>
        <position position="23"/>
    </location>
</feature>
<dbReference type="GO" id="GO:0045454">
    <property type="term" value="P:cell redox homeostasis"/>
    <property type="evidence" value="ECO:0007669"/>
    <property type="project" value="TreeGrafter"/>
</dbReference>
<dbReference type="EMBL" id="JADCKB010000001">
    <property type="protein sequence ID" value="MBE5039007.1"/>
    <property type="molecule type" value="Genomic_DNA"/>
</dbReference>
<protein>
    <recommendedName>
        <fullName evidence="2 7">Thioredoxin</fullName>
    </recommendedName>
</protein>
<evidence type="ECO:0000256" key="4">
    <source>
        <dbReference type="ARBA" id="ARBA00022982"/>
    </source>
</evidence>
<comment type="similarity">
    <text evidence="1 8">Belongs to the thioredoxin family.</text>
</comment>
<dbReference type="PROSITE" id="PS00194">
    <property type="entry name" value="THIOREDOXIN_1"/>
    <property type="match status" value="1"/>
</dbReference>
<reference evidence="12" key="1">
    <citation type="submission" date="2020-10" db="EMBL/GenBank/DDBJ databases">
        <title>ChiBAC.</title>
        <authorList>
            <person name="Zenner C."/>
            <person name="Hitch T.C.A."/>
            <person name="Clavel T."/>
        </authorList>
    </citation>
    <scope>NUCLEOTIDE SEQUENCE</scope>
    <source>
        <strain evidence="12">DSM 107454</strain>
    </source>
</reference>
<dbReference type="InterPro" id="IPR013766">
    <property type="entry name" value="Thioredoxin_domain"/>
</dbReference>
<proteinExistence type="inferred from homology"/>
<evidence type="ECO:0000259" key="11">
    <source>
        <dbReference type="PROSITE" id="PS51352"/>
    </source>
</evidence>
<name>A0A9D5LY40_9FIRM</name>
<dbReference type="FunFam" id="3.40.30.10:FF:000001">
    <property type="entry name" value="Thioredoxin"/>
    <property type="match status" value="1"/>
</dbReference>
<feature type="site" description="Contributes to redox potential value" evidence="9">
    <location>
        <position position="30"/>
    </location>
</feature>
<keyword evidence="4" id="KW-0249">Electron transport</keyword>
<evidence type="ECO:0000256" key="10">
    <source>
        <dbReference type="PIRSR" id="PIRSR000077-4"/>
    </source>
</evidence>
<dbReference type="InterPro" id="IPR036249">
    <property type="entry name" value="Thioredoxin-like_sf"/>
</dbReference>
<dbReference type="PRINTS" id="PR00421">
    <property type="entry name" value="THIOREDOXIN"/>
</dbReference>
<dbReference type="SUPFAM" id="SSF52833">
    <property type="entry name" value="Thioredoxin-like"/>
    <property type="match status" value="1"/>
</dbReference>
<organism evidence="12 13">
    <name type="scientific">Ructibacterium gallinarum</name>
    <dbReference type="NCBI Taxonomy" id="2779355"/>
    <lineage>
        <taxon>Bacteria</taxon>
        <taxon>Bacillati</taxon>
        <taxon>Bacillota</taxon>
        <taxon>Clostridia</taxon>
        <taxon>Eubacteriales</taxon>
        <taxon>Oscillospiraceae</taxon>
        <taxon>Ructibacterium</taxon>
    </lineage>
</organism>
<evidence type="ECO:0000256" key="5">
    <source>
        <dbReference type="ARBA" id="ARBA00023157"/>
    </source>
</evidence>
<feature type="active site" description="Nucleophile" evidence="9">
    <location>
        <position position="29"/>
    </location>
</feature>
<evidence type="ECO:0000313" key="12">
    <source>
        <dbReference type="EMBL" id="MBE5039007.1"/>
    </source>
</evidence>
<dbReference type="CDD" id="cd02947">
    <property type="entry name" value="TRX_family"/>
    <property type="match status" value="1"/>
</dbReference>
<dbReference type="PIRSF" id="PIRSF000077">
    <property type="entry name" value="Thioredoxin"/>
    <property type="match status" value="1"/>
</dbReference>
<evidence type="ECO:0000256" key="2">
    <source>
        <dbReference type="ARBA" id="ARBA00020570"/>
    </source>
</evidence>
<dbReference type="NCBIfam" id="TIGR01068">
    <property type="entry name" value="thioredoxin"/>
    <property type="match status" value="1"/>
</dbReference>
<keyword evidence="3" id="KW-0813">Transport</keyword>
<keyword evidence="6 10" id="KW-0676">Redox-active center</keyword>
<keyword evidence="13" id="KW-1185">Reference proteome</keyword>
<dbReference type="PANTHER" id="PTHR45663">
    <property type="entry name" value="GEO12009P1"/>
    <property type="match status" value="1"/>
</dbReference>
<keyword evidence="5 10" id="KW-1015">Disulfide bond</keyword>
<dbReference type="GO" id="GO:0015035">
    <property type="term" value="F:protein-disulfide reductase activity"/>
    <property type="evidence" value="ECO:0007669"/>
    <property type="project" value="UniProtKB-UniRule"/>
</dbReference>
<dbReference type="InterPro" id="IPR017937">
    <property type="entry name" value="Thioredoxin_CS"/>
</dbReference>
<dbReference type="Pfam" id="PF00085">
    <property type="entry name" value="Thioredoxin"/>
    <property type="match status" value="1"/>
</dbReference>